<dbReference type="InterPro" id="IPR023214">
    <property type="entry name" value="HAD_sf"/>
</dbReference>
<evidence type="ECO:0000256" key="1">
    <source>
        <dbReference type="ARBA" id="ARBA00004141"/>
    </source>
</evidence>
<dbReference type="Proteomes" id="UP000647416">
    <property type="component" value="Unassembled WGS sequence"/>
</dbReference>
<evidence type="ECO:0000256" key="4">
    <source>
        <dbReference type="ARBA" id="ARBA00023136"/>
    </source>
</evidence>
<dbReference type="Pfam" id="PF04138">
    <property type="entry name" value="GtrA_DPMS_TM"/>
    <property type="match status" value="1"/>
</dbReference>
<feature type="domain" description="GtrA/DPMS transmembrane" evidence="6">
    <location>
        <begin position="207"/>
        <end position="317"/>
    </location>
</feature>
<dbReference type="SUPFAM" id="SSF56784">
    <property type="entry name" value="HAD-like"/>
    <property type="match status" value="1"/>
</dbReference>
<evidence type="ECO:0000313" key="7">
    <source>
        <dbReference type="EMBL" id="MBC8596721.1"/>
    </source>
</evidence>
<evidence type="ECO:0000313" key="8">
    <source>
        <dbReference type="Proteomes" id="UP000647416"/>
    </source>
</evidence>
<dbReference type="RefSeq" id="WP_316636741.1">
    <property type="nucleotide sequence ID" value="NZ_JACRTE010000007.1"/>
</dbReference>
<dbReference type="GO" id="GO:0000271">
    <property type="term" value="P:polysaccharide biosynthetic process"/>
    <property type="evidence" value="ECO:0007669"/>
    <property type="project" value="InterPro"/>
</dbReference>
<feature type="transmembrane region" description="Helical" evidence="5">
    <location>
        <begin position="267"/>
        <end position="288"/>
    </location>
</feature>
<sequence>MNAYDFDETIYDGDSTRDFYFYCVKKFPSVLKFLPYQAFYFALFVFGLITKTQFKEKFYIFFTAVKDIDGAAADFWKSHKSGIKKFYLEAKKDDDVIISASPYFLLAPICKNLGIKHLIASDADKLTGKYNGENCWGEEKVKRLKAYDETFEIENFYSDSLSDTPLARLSKKAYIVEGEKLTDWNEYEKTHKKSFLKTFLTPEFMAFLIIGCINVSTGVGFSSLFSIFLPANFAFVFGYAVSLTISYFLNTFLAFKEKISFAKYIKFCISYLPNFIIQNIFVVVLYNHLGINKYLVFLLAALIGVPVTFLFLRFFAFAKKDKK</sequence>
<evidence type="ECO:0000256" key="3">
    <source>
        <dbReference type="ARBA" id="ARBA00022989"/>
    </source>
</evidence>
<keyword evidence="7" id="KW-0378">Hydrolase</keyword>
<feature type="transmembrane region" description="Helical" evidence="5">
    <location>
        <begin position="294"/>
        <end position="316"/>
    </location>
</feature>
<feature type="transmembrane region" description="Helical" evidence="5">
    <location>
        <begin position="234"/>
        <end position="255"/>
    </location>
</feature>
<dbReference type="EMBL" id="JACRTE010000007">
    <property type="protein sequence ID" value="MBC8596721.1"/>
    <property type="molecule type" value="Genomic_DNA"/>
</dbReference>
<dbReference type="GO" id="GO:0016787">
    <property type="term" value="F:hydrolase activity"/>
    <property type="evidence" value="ECO:0007669"/>
    <property type="project" value="UniProtKB-KW"/>
</dbReference>
<proteinExistence type="predicted"/>
<reference evidence="7" key="1">
    <citation type="submission" date="2020-08" db="EMBL/GenBank/DDBJ databases">
        <title>Genome public.</title>
        <authorList>
            <person name="Liu C."/>
            <person name="Sun Q."/>
        </authorList>
    </citation>
    <scope>NUCLEOTIDE SEQUENCE</scope>
    <source>
        <strain evidence="7">NSJ-50</strain>
    </source>
</reference>
<keyword evidence="2 5" id="KW-0812">Transmembrane</keyword>
<evidence type="ECO:0000256" key="5">
    <source>
        <dbReference type="SAM" id="Phobius"/>
    </source>
</evidence>
<protein>
    <submittedName>
        <fullName evidence="7">Haloacid dehalogenase-like hydrolase</fullName>
    </submittedName>
</protein>
<gene>
    <name evidence="7" type="ORF">H8706_07530</name>
</gene>
<feature type="transmembrane region" description="Helical" evidence="5">
    <location>
        <begin position="204"/>
        <end position="228"/>
    </location>
</feature>
<evidence type="ECO:0000259" key="6">
    <source>
        <dbReference type="Pfam" id="PF04138"/>
    </source>
</evidence>
<comment type="caution">
    <text evidence="7">The sequence shown here is derived from an EMBL/GenBank/DDBJ whole genome shotgun (WGS) entry which is preliminary data.</text>
</comment>
<keyword evidence="4 5" id="KW-0472">Membrane</keyword>
<dbReference type="Gene3D" id="1.20.1440.100">
    <property type="entry name" value="SG protein - dephosphorylation function"/>
    <property type="match status" value="1"/>
</dbReference>
<dbReference type="InterPro" id="IPR007267">
    <property type="entry name" value="GtrA_DPMS_TM"/>
</dbReference>
<keyword evidence="3 5" id="KW-1133">Transmembrane helix</keyword>
<comment type="subcellular location">
    <subcellularLocation>
        <location evidence="1">Membrane</location>
        <topology evidence="1">Multi-pass membrane protein</topology>
    </subcellularLocation>
</comment>
<feature type="transmembrane region" description="Helical" evidence="5">
    <location>
        <begin position="33"/>
        <end position="50"/>
    </location>
</feature>
<dbReference type="AlphaFoldDB" id="A0A926FB81"/>
<name>A0A926FB81_9FIRM</name>
<organism evidence="7 8">
    <name type="scientific">Qingrenia yutianensis</name>
    <dbReference type="NCBI Taxonomy" id="2763676"/>
    <lineage>
        <taxon>Bacteria</taxon>
        <taxon>Bacillati</taxon>
        <taxon>Bacillota</taxon>
        <taxon>Clostridia</taxon>
        <taxon>Eubacteriales</taxon>
        <taxon>Oscillospiraceae</taxon>
        <taxon>Qingrenia</taxon>
    </lineage>
</organism>
<dbReference type="Gene3D" id="3.40.50.1000">
    <property type="entry name" value="HAD superfamily/HAD-like"/>
    <property type="match status" value="1"/>
</dbReference>
<evidence type="ECO:0000256" key="2">
    <source>
        <dbReference type="ARBA" id="ARBA00022692"/>
    </source>
</evidence>
<dbReference type="Pfam" id="PF12710">
    <property type="entry name" value="HAD"/>
    <property type="match status" value="1"/>
</dbReference>
<accession>A0A926FB81</accession>
<keyword evidence="8" id="KW-1185">Reference proteome</keyword>
<dbReference type="GO" id="GO:0016020">
    <property type="term" value="C:membrane"/>
    <property type="evidence" value="ECO:0007669"/>
    <property type="project" value="UniProtKB-SubCell"/>
</dbReference>
<dbReference type="InterPro" id="IPR036412">
    <property type="entry name" value="HAD-like_sf"/>
</dbReference>